<evidence type="ECO:0000313" key="2">
    <source>
        <dbReference type="EMBL" id="UOQ58124.1"/>
    </source>
</evidence>
<dbReference type="InterPro" id="IPR018330">
    <property type="entry name" value="RecT_fam"/>
</dbReference>
<sequence>MSTALALPAQGDPAQWTPQEAALVEAAGLVSGRGQNRQLAPRATVEAFLAHCQRTGLDPIARQIYAIERGGKWGIQISIDGARLVAERSGEYEGQTSAQWTADGMTWVDVWLDDSKPPAAARVGVYRRSFREPLFAVATFKAYSAGGPMWQKMPALMLAKCAEMLALRKAFPQDLSGLYSSEEMDQAAPRPAQQRAPRPAPRPDAEPETVQGELMDEPAPETPAAPEFDRADWVNRIQACLQDDDAEAGINGLRELHGEARAAGLLRAVLVEDLTLDQVLRESKAEILARGGA</sequence>
<gene>
    <name evidence="2" type="primary">bet</name>
    <name evidence="2" type="ORF">MUN78_04560</name>
</gene>
<feature type="compositionally biased region" description="Low complexity" evidence="1">
    <location>
        <begin position="186"/>
        <end position="197"/>
    </location>
</feature>
<dbReference type="Proteomes" id="UP000831786">
    <property type="component" value="Chromosome"/>
</dbReference>
<dbReference type="InterPro" id="IPR010183">
    <property type="entry name" value="Phage_lambda_Bet"/>
</dbReference>
<dbReference type="RefSeq" id="WP_244729117.1">
    <property type="nucleotide sequence ID" value="NZ_CP095045.1"/>
</dbReference>
<dbReference type="EMBL" id="CP095045">
    <property type="protein sequence ID" value="UOQ58124.1"/>
    <property type="molecule type" value="Genomic_DNA"/>
</dbReference>
<protein>
    <submittedName>
        <fullName evidence="2">Phage recombination protein Bet</fullName>
    </submittedName>
</protein>
<feature type="region of interest" description="Disordered" evidence="1">
    <location>
        <begin position="182"/>
        <end position="226"/>
    </location>
</feature>
<dbReference type="Pfam" id="PF03837">
    <property type="entry name" value="RecT"/>
    <property type="match status" value="1"/>
</dbReference>
<keyword evidence="3" id="KW-1185">Reference proteome</keyword>
<proteinExistence type="predicted"/>
<name>A0ABY4FPJ8_9MICO</name>
<dbReference type="NCBIfam" id="TIGR01913">
    <property type="entry name" value="bet_lambda"/>
    <property type="match status" value="1"/>
</dbReference>
<reference evidence="2 3" key="1">
    <citation type="submission" date="2022-04" db="EMBL/GenBank/DDBJ databases">
        <title>Leucobacter sp. isolated from rhizosphere of garlic.</title>
        <authorList>
            <person name="Won M."/>
            <person name="Lee C.-M."/>
            <person name="Woen H.-Y."/>
            <person name="Kwon S.-W."/>
        </authorList>
    </citation>
    <scope>NUCLEOTIDE SEQUENCE [LARGE SCALE GENOMIC DNA]</scope>
    <source>
        <strain evidence="2 3">H21R-40</strain>
    </source>
</reference>
<evidence type="ECO:0000256" key="1">
    <source>
        <dbReference type="SAM" id="MobiDB-lite"/>
    </source>
</evidence>
<evidence type="ECO:0000313" key="3">
    <source>
        <dbReference type="Proteomes" id="UP000831786"/>
    </source>
</evidence>
<accession>A0ABY4FPJ8</accession>
<organism evidence="2 3">
    <name type="scientific">Leucobacter allii</name>
    <dbReference type="NCBI Taxonomy" id="2932247"/>
    <lineage>
        <taxon>Bacteria</taxon>
        <taxon>Bacillati</taxon>
        <taxon>Actinomycetota</taxon>
        <taxon>Actinomycetes</taxon>
        <taxon>Micrococcales</taxon>
        <taxon>Microbacteriaceae</taxon>
        <taxon>Leucobacter</taxon>
    </lineage>
</organism>